<evidence type="ECO:0000256" key="1">
    <source>
        <dbReference type="SAM" id="MobiDB-lite"/>
    </source>
</evidence>
<evidence type="ECO:0000313" key="2">
    <source>
        <dbReference type="EMBL" id="CAK0881984.1"/>
    </source>
</evidence>
<protein>
    <submittedName>
        <fullName evidence="2">Uncharacterized protein</fullName>
    </submittedName>
</protein>
<accession>A0ABN9W751</accession>
<gene>
    <name evidence="2" type="ORF">PCOR1329_LOCUS64650</name>
</gene>
<feature type="non-terminal residue" evidence="2">
    <location>
        <position position="1"/>
    </location>
</feature>
<reference evidence="2" key="1">
    <citation type="submission" date="2023-10" db="EMBL/GenBank/DDBJ databases">
        <authorList>
            <person name="Chen Y."/>
            <person name="Shah S."/>
            <person name="Dougan E. K."/>
            <person name="Thang M."/>
            <person name="Chan C."/>
        </authorList>
    </citation>
    <scope>NUCLEOTIDE SEQUENCE [LARGE SCALE GENOMIC DNA]</scope>
</reference>
<comment type="caution">
    <text evidence="2">The sequence shown here is derived from an EMBL/GenBank/DDBJ whole genome shotgun (WGS) entry which is preliminary data.</text>
</comment>
<sequence>GAEKRGRGRRWRRKQKGGADFCWDRRPASSSTQHPRPDDGRRTNCASTTGARAENVVLTRIQ</sequence>
<organism evidence="2 3">
    <name type="scientific">Prorocentrum cordatum</name>
    <dbReference type="NCBI Taxonomy" id="2364126"/>
    <lineage>
        <taxon>Eukaryota</taxon>
        <taxon>Sar</taxon>
        <taxon>Alveolata</taxon>
        <taxon>Dinophyceae</taxon>
        <taxon>Prorocentrales</taxon>
        <taxon>Prorocentraceae</taxon>
        <taxon>Prorocentrum</taxon>
    </lineage>
</organism>
<dbReference type="Proteomes" id="UP001189429">
    <property type="component" value="Unassembled WGS sequence"/>
</dbReference>
<proteinExistence type="predicted"/>
<feature type="region of interest" description="Disordered" evidence="1">
    <location>
        <begin position="1"/>
        <end position="62"/>
    </location>
</feature>
<name>A0ABN9W751_9DINO</name>
<feature type="compositionally biased region" description="Basic residues" evidence="1">
    <location>
        <begin position="1"/>
        <end position="16"/>
    </location>
</feature>
<dbReference type="EMBL" id="CAUYUJ010018252">
    <property type="protein sequence ID" value="CAK0881984.1"/>
    <property type="molecule type" value="Genomic_DNA"/>
</dbReference>
<keyword evidence="3" id="KW-1185">Reference proteome</keyword>
<evidence type="ECO:0000313" key="3">
    <source>
        <dbReference type="Proteomes" id="UP001189429"/>
    </source>
</evidence>